<organism evidence="1 2">
    <name type="scientific">Hoyosella rhizosphaerae</name>
    <dbReference type="NCBI Taxonomy" id="1755582"/>
    <lineage>
        <taxon>Bacteria</taxon>
        <taxon>Bacillati</taxon>
        <taxon>Actinomycetota</taxon>
        <taxon>Actinomycetes</taxon>
        <taxon>Mycobacteriales</taxon>
        <taxon>Hoyosellaceae</taxon>
        <taxon>Hoyosella</taxon>
    </lineage>
</organism>
<dbReference type="EMBL" id="BMJH01000002">
    <property type="protein sequence ID" value="GGC68011.1"/>
    <property type="molecule type" value="Genomic_DNA"/>
</dbReference>
<dbReference type="AlphaFoldDB" id="A0A916UBY9"/>
<dbReference type="Proteomes" id="UP000641514">
    <property type="component" value="Unassembled WGS sequence"/>
</dbReference>
<reference evidence="1" key="2">
    <citation type="submission" date="2020-09" db="EMBL/GenBank/DDBJ databases">
        <authorList>
            <person name="Sun Q."/>
            <person name="Zhou Y."/>
        </authorList>
    </citation>
    <scope>NUCLEOTIDE SEQUENCE</scope>
    <source>
        <strain evidence="1">CGMCC 1.15478</strain>
    </source>
</reference>
<reference evidence="1" key="1">
    <citation type="journal article" date="2014" name="Int. J. Syst. Evol. Microbiol.">
        <title>Complete genome sequence of Corynebacterium casei LMG S-19264T (=DSM 44701T), isolated from a smear-ripened cheese.</title>
        <authorList>
            <consortium name="US DOE Joint Genome Institute (JGI-PGF)"/>
            <person name="Walter F."/>
            <person name="Albersmeier A."/>
            <person name="Kalinowski J."/>
            <person name="Ruckert C."/>
        </authorList>
    </citation>
    <scope>NUCLEOTIDE SEQUENCE</scope>
    <source>
        <strain evidence="1">CGMCC 1.15478</strain>
    </source>
</reference>
<comment type="caution">
    <text evidence="1">The sequence shown here is derived from an EMBL/GenBank/DDBJ whole genome shotgun (WGS) entry which is preliminary data.</text>
</comment>
<name>A0A916UBY9_9ACTN</name>
<proteinExistence type="predicted"/>
<evidence type="ECO:0000313" key="1">
    <source>
        <dbReference type="EMBL" id="GGC68011.1"/>
    </source>
</evidence>
<sequence>MRLSFAYEAVTSVKRDSKPIVGCVGGDVNRSFRCEGKYRKRIRSMIPVRHKQDSRGVGHYCAGAIGVRHSDNINKIARSEELRDAGVRESHWDCTTTLGLGDVVDDVRCQEPTFGENFALADWCDDSFADGLVYVVECSHRQDTEIRGVNSDVGFRDESASIKISDSDEHIRCP</sequence>
<gene>
    <name evidence="1" type="ORF">GCM10011410_20900</name>
</gene>
<evidence type="ECO:0000313" key="2">
    <source>
        <dbReference type="Proteomes" id="UP000641514"/>
    </source>
</evidence>
<keyword evidence="2" id="KW-1185">Reference proteome</keyword>
<accession>A0A916UBY9</accession>
<protein>
    <submittedName>
        <fullName evidence="1">Uncharacterized protein</fullName>
    </submittedName>
</protein>